<organism evidence="1 2">
    <name type="scientific">Nocardiopsis sinuspersici</name>
    <dbReference type="NCBI Taxonomy" id="501010"/>
    <lineage>
        <taxon>Bacteria</taxon>
        <taxon>Bacillati</taxon>
        <taxon>Actinomycetota</taxon>
        <taxon>Actinomycetes</taxon>
        <taxon>Streptosporangiales</taxon>
        <taxon>Nocardiopsidaceae</taxon>
        <taxon>Nocardiopsis</taxon>
    </lineage>
</organism>
<evidence type="ECO:0000313" key="1">
    <source>
        <dbReference type="EMBL" id="NYH54554.1"/>
    </source>
</evidence>
<dbReference type="AlphaFoldDB" id="A0A7Y9XF79"/>
<protein>
    <recommendedName>
        <fullName evidence="3">Transcriptional regulator</fullName>
    </recommendedName>
</protein>
<comment type="caution">
    <text evidence="1">The sequence shown here is derived from an EMBL/GenBank/DDBJ whole genome shotgun (WGS) entry which is preliminary data.</text>
</comment>
<reference evidence="1 2" key="1">
    <citation type="submission" date="2020-07" db="EMBL/GenBank/DDBJ databases">
        <title>Sequencing the genomes of 1000 actinobacteria strains.</title>
        <authorList>
            <person name="Klenk H.-P."/>
        </authorList>
    </citation>
    <scope>NUCLEOTIDE SEQUENCE [LARGE SCALE GENOMIC DNA]</scope>
    <source>
        <strain evidence="1 2">DSM 45278</strain>
    </source>
</reference>
<evidence type="ECO:0000313" key="2">
    <source>
        <dbReference type="Proteomes" id="UP000584931"/>
    </source>
</evidence>
<evidence type="ECO:0008006" key="3">
    <source>
        <dbReference type="Google" id="ProtNLM"/>
    </source>
</evidence>
<dbReference type="InterPro" id="IPR001387">
    <property type="entry name" value="Cro/C1-type_HTH"/>
</dbReference>
<dbReference type="Proteomes" id="UP000584931">
    <property type="component" value="Unassembled WGS sequence"/>
</dbReference>
<dbReference type="RefSeq" id="WP_179810984.1">
    <property type="nucleotide sequence ID" value="NZ_JACCHL010000001.1"/>
</dbReference>
<accession>A0A7Y9XF79</accession>
<name>A0A7Y9XF79_9ACTN</name>
<dbReference type="EMBL" id="JACCHL010000001">
    <property type="protein sequence ID" value="NYH54554.1"/>
    <property type="molecule type" value="Genomic_DNA"/>
</dbReference>
<dbReference type="CDD" id="cd00093">
    <property type="entry name" value="HTH_XRE"/>
    <property type="match status" value="1"/>
</dbReference>
<proteinExistence type="predicted"/>
<sequence length="502" mass="54912">MAKSLVAPLFSPPSSFWSRADVRRSLAERDAGALFGLLRRYTGASQQAIGSAVDMAQPHVSAIMSGKRMVTALETWQRIADGLVMPSQARRTLGLADADEEYSAGVSWTDNSVEEGDSWSASRTAQDIVEITLKDLMKRRDAFAAGGALIVGATLTETLEHWLMPRTAAPGRGRGTIGESELCRIEAATVALRHWDDRWRLGIRRKAVIGQLSEVSELVEHPQSASVQTRLFAVMAELSKTVASMSFDSGDHPTAQRYYTLSLRALHQAGPGYRAYGVGVLAAMARQMLDLHRPGDALDICRLALDSADAAGAPPRVRAMLRTREGWSYARMGRPEAYRRTVVQAEDLLAVGGPEERDAQEAPGWTGGFDHAELSGVVGARYRDLAASRDDRGARHRHAESSAAYITQALRSRDPARKRGRAFDLVGLGRTYLLLDEPAESARVVSQAAALESSLDSGRVRRRLGDWYTESAAHHRNPQVAEVRDELSRTLLHHQPDVKGMT</sequence>
<gene>
    <name evidence="1" type="ORF">HNR06_004143</name>
</gene>